<dbReference type="RefSeq" id="WP_044631142.1">
    <property type="nucleotide sequence ID" value="NZ_JTDW01000001.1"/>
</dbReference>
<protein>
    <submittedName>
        <fullName evidence="2">Uncharacterized protein</fullName>
    </submittedName>
</protein>
<evidence type="ECO:0000313" key="2">
    <source>
        <dbReference type="EMBL" id="KJD37154.1"/>
    </source>
</evidence>
<name>A0A0D7WDI4_9FLAO</name>
<evidence type="ECO:0000313" key="3">
    <source>
        <dbReference type="Proteomes" id="UP000032578"/>
    </source>
</evidence>
<keyword evidence="1" id="KW-0472">Membrane</keyword>
<dbReference type="OrthoDB" id="1340494at2"/>
<dbReference type="EMBL" id="JTDW01000001">
    <property type="protein sequence ID" value="KJD37154.1"/>
    <property type="molecule type" value="Genomic_DNA"/>
</dbReference>
<keyword evidence="1" id="KW-1133">Transmembrane helix</keyword>
<sequence>MNDIILKEIIELAFLKAEKTIVQPTKQAICIKISEAFDEDPTINSVTYKTIERAYEKYVLGKKRGVPKQETIDYLCIYLGYENFSDFIKKRKTSLNKGVEPATNRASLLKKVLISALIIISISASLFLATYRKVTIITNQNKDIILYSVKNNNNKKLGILTKENHHTLVIWLMIGESDLYFHDIEDFNQEYPGAERIHVKPFWRSMPKITLSKI</sequence>
<keyword evidence="3" id="KW-1185">Reference proteome</keyword>
<dbReference type="PATRIC" id="fig|1435349.4.peg.300"/>
<keyword evidence="1" id="KW-0812">Transmembrane</keyword>
<comment type="caution">
    <text evidence="2">The sequence shown here is derived from an EMBL/GenBank/DDBJ whole genome shotgun (WGS) entry which is preliminary data.</text>
</comment>
<proteinExistence type="predicted"/>
<gene>
    <name evidence="2" type="ORF">PW52_01480</name>
</gene>
<organism evidence="2 3">
    <name type="scientific">Neotamlana sedimentorum</name>
    <dbReference type="NCBI Taxonomy" id="1435349"/>
    <lineage>
        <taxon>Bacteria</taxon>
        <taxon>Pseudomonadati</taxon>
        <taxon>Bacteroidota</taxon>
        <taxon>Flavobacteriia</taxon>
        <taxon>Flavobacteriales</taxon>
        <taxon>Flavobacteriaceae</taxon>
        <taxon>Neotamlana</taxon>
    </lineage>
</organism>
<feature type="transmembrane region" description="Helical" evidence="1">
    <location>
        <begin position="112"/>
        <end position="131"/>
    </location>
</feature>
<dbReference type="AlphaFoldDB" id="A0A0D7WDI4"/>
<dbReference type="Proteomes" id="UP000032578">
    <property type="component" value="Unassembled WGS sequence"/>
</dbReference>
<evidence type="ECO:0000256" key="1">
    <source>
        <dbReference type="SAM" id="Phobius"/>
    </source>
</evidence>
<reference evidence="2 3" key="1">
    <citation type="submission" date="2014-11" db="EMBL/GenBank/DDBJ databases">
        <title>Tamlana sedimentorum sp. nov., isolated from shallow sand sediments of the Sea of Japan.</title>
        <authorList>
            <person name="Romanenko L.A."/>
        </authorList>
    </citation>
    <scope>NUCLEOTIDE SEQUENCE [LARGE SCALE GENOMIC DNA]</scope>
    <source>
        <strain evidence="2 3">JCM 19808</strain>
    </source>
</reference>
<accession>A0A0D7WDI4</accession>